<organism evidence="1 2">
    <name type="scientific">Candidatus Magasanikbacteria bacterium CG_4_9_14_3_um_filter_32_9</name>
    <dbReference type="NCBI Taxonomy" id="1974644"/>
    <lineage>
        <taxon>Bacteria</taxon>
        <taxon>Candidatus Magasanikiibacteriota</taxon>
    </lineage>
</organism>
<evidence type="ECO:0000313" key="2">
    <source>
        <dbReference type="Proteomes" id="UP000230843"/>
    </source>
</evidence>
<protein>
    <submittedName>
        <fullName evidence="1">Uncharacterized protein</fullName>
    </submittedName>
</protein>
<gene>
    <name evidence="1" type="ORF">CO137_00500</name>
</gene>
<dbReference type="AlphaFoldDB" id="A0A2M7Z7L8"/>
<sequence>RVESKTHKEAEEKFSEIINNTPTQEVINVLLGGNLSTYEVNTILRAKKDDPEILAAASIHKPAEVLSVLTQSDSEFSSEVIDTILENKPSILKTLDLDIQETIISNNPEYFIFADNRVQENYLNQNPEFLNTLKEKDKEEIINYLYSKNKDYDALSPILEKLSNSNQILEKLHPKKRLRMKIKLSNRNILRDRSALIESIQSGRINELDIIMGIDRNPDIKEDIYKTLKSINPKYYERLVNKAQKLFSFVGLPAEEQADLLEKGILEEKEILNYLSPAIYDKLLKPLREVQEKRRYFFHNIPGSIDMDKSTQPNLPTTIKNK</sequence>
<feature type="non-terminal residue" evidence="1">
    <location>
        <position position="1"/>
    </location>
</feature>
<comment type="caution">
    <text evidence="1">The sequence shown here is derived from an EMBL/GenBank/DDBJ whole genome shotgun (WGS) entry which is preliminary data.</text>
</comment>
<dbReference type="EMBL" id="PFVJ01000013">
    <property type="protein sequence ID" value="PJA90326.1"/>
    <property type="molecule type" value="Genomic_DNA"/>
</dbReference>
<accession>A0A2M7Z7L8</accession>
<name>A0A2M7Z7L8_9BACT</name>
<reference evidence="2" key="1">
    <citation type="submission" date="2017-09" db="EMBL/GenBank/DDBJ databases">
        <title>Depth-based differentiation of microbial function through sediment-hosted aquifers and enrichment of novel symbionts in the deep terrestrial subsurface.</title>
        <authorList>
            <person name="Probst A.J."/>
            <person name="Ladd B."/>
            <person name="Jarett J.K."/>
            <person name="Geller-Mcgrath D.E."/>
            <person name="Sieber C.M.K."/>
            <person name="Emerson J.B."/>
            <person name="Anantharaman K."/>
            <person name="Thomas B.C."/>
            <person name="Malmstrom R."/>
            <person name="Stieglmeier M."/>
            <person name="Klingl A."/>
            <person name="Woyke T."/>
            <person name="Ryan C.M."/>
            <person name="Banfield J.F."/>
        </authorList>
    </citation>
    <scope>NUCLEOTIDE SEQUENCE [LARGE SCALE GENOMIC DNA]</scope>
</reference>
<dbReference type="Proteomes" id="UP000230843">
    <property type="component" value="Unassembled WGS sequence"/>
</dbReference>
<evidence type="ECO:0000313" key="1">
    <source>
        <dbReference type="EMBL" id="PJA90326.1"/>
    </source>
</evidence>
<proteinExistence type="predicted"/>